<dbReference type="PANTHER" id="PTHR35446">
    <property type="entry name" value="SI:CH211-175M2.5"/>
    <property type="match status" value="1"/>
</dbReference>
<protein>
    <recommendedName>
        <fullName evidence="3">Carboxymuconolactone decarboxylase</fullName>
    </recommendedName>
</protein>
<keyword evidence="2" id="KW-1185">Reference proteome</keyword>
<name>A0AA37T6T7_9ALTE</name>
<dbReference type="Gene3D" id="1.20.1290.10">
    <property type="entry name" value="AhpD-like"/>
    <property type="match status" value="1"/>
</dbReference>
<organism evidence="1 2">
    <name type="scientific">Agaribacter marinus</name>
    <dbReference type="NCBI Taxonomy" id="1431249"/>
    <lineage>
        <taxon>Bacteria</taxon>
        <taxon>Pseudomonadati</taxon>
        <taxon>Pseudomonadota</taxon>
        <taxon>Gammaproteobacteria</taxon>
        <taxon>Alteromonadales</taxon>
        <taxon>Alteromonadaceae</taxon>
        <taxon>Agaribacter</taxon>
    </lineage>
</organism>
<reference evidence="1" key="2">
    <citation type="submission" date="2023-01" db="EMBL/GenBank/DDBJ databases">
        <title>Draft genome sequence of Agaribacter marinus strain NBRC 110023.</title>
        <authorList>
            <person name="Sun Q."/>
            <person name="Mori K."/>
        </authorList>
    </citation>
    <scope>NUCLEOTIDE SEQUENCE</scope>
    <source>
        <strain evidence="1">NBRC 110023</strain>
    </source>
</reference>
<evidence type="ECO:0000313" key="2">
    <source>
        <dbReference type="Proteomes" id="UP001156601"/>
    </source>
</evidence>
<dbReference type="InterPro" id="IPR029032">
    <property type="entry name" value="AhpD-like"/>
</dbReference>
<dbReference type="Proteomes" id="UP001156601">
    <property type="component" value="Unassembled WGS sequence"/>
</dbReference>
<dbReference type="PANTHER" id="PTHR35446:SF3">
    <property type="entry name" value="CMD DOMAIN-CONTAINING PROTEIN"/>
    <property type="match status" value="1"/>
</dbReference>
<sequence>MHNFTLHTKESAPSEAIPLFENSENAFGMIPNLHAVMAESPQLLEAYQTLHTLAQKTSFNAEELTVVWQTINVEHACHYCVPAHTAIAKSMKINDKLINELRNNEVLSDKKLNTLKTTILAITRARGVVEDAQLTAFFNAGYQQQQVLDIILILAQKVMSNYTNHLANTPVDDAFKPFDWQAK</sequence>
<reference evidence="1" key="1">
    <citation type="journal article" date="2014" name="Int. J. Syst. Evol. Microbiol.">
        <title>Complete genome sequence of Corynebacterium casei LMG S-19264T (=DSM 44701T), isolated from a smear-ripened cheese.</title>
        <authorList>
            <consortium name="US DOE Joint Genome Institute (JGI-PGF)"/>
            <person name="Walter F."/>
            <person name="Albersmeier A."/>
            <person name="Kalinowski J."/>
            <person name="Ruckert C."/>
        </authorList>
    </citation>
    <scope>NUCLEOTIDE SEQUENCE</scope>
    <source>
        <strain evidence="1">NBRC 110023</strain>
    </source>
</reference>
<proteinExistence type="predicted"/>
<comment type="caution">
    <text evidence="1">The sequence shown here is derived from an EMBL/GenBank/DDBJ whole genome shotgun (WGS) entry which is preliminary data.</text>
</comment>
<evidence type="ECO:0000313" key="1">
    <source>
        <dbReference type="EMBL" id="GLR72595.1"/>
    </source>
</evidence>
<gene>
    <name evidence="1" type="ORF">GCM10007852_35030</name>
</gene>
<dbReference type="AlphaFoldDB" id="A0AA37T6T7"/>
<dbReference type="EMBL" id="BSOT01000011">
    <property type="protein sequence ID" value="GLR72595.1"/>
    <property type="molecule type" value="Genomic_DNA"/>
</dbReference>
<dbReference type="RefSeq" id="WP_284219007.1">
    <property type="nucleotide sequence ID" value="NZ_BSOT01000011.1"/>
</dbReference>
<evidence type="ECO:0008006" key="3">
    <source>
        <dbReference type="Google" id="ProtNLM"/>
    </source>
</evidence>
<dbReference type="SUPFAM" id="SSF69118">
    <property type="entry name" value="AhpD-like"/>
    <property type="match status" value="1"/>
</dbReference>
<accession>A0AA37T6T7</accession>